<reference evidence="1 2" key="1">
    <citation type="submission" date="2019-05" db="EMBL/GenBank/DDBJ databases">
        <title>Whole genome sequence analysis of Cupriavidus campinensis S14E4C strain.</title>
        <authorList>
            <person name="Abbaszade G."/>
            <person name="Szabo A."/>
            <person name="Toumi M."/>
            <person name="Toth E."/>
        </authorList>
    </citation>
    <scope>NUCLEOTIDE SEQUENCE [LARGE SCALE GENOMIC DNA]</scope>
    <source>
        <strain evidence="1 2">S14E4C</strain>
    </source>
</reference>
<evidence type="ECO:0000313" key="2">
    <source>
        <dbReference type="Proteomes" id="UP000318943"/>
    </source>
</evidence>
<comment type="caution">
    <text evidence="1">The sequence shown here is derived from an EMBL/GenBank/DDBJ whole genome shotgun (WGS) entry which is preliminary data.</text>
</comment>
<accession>A0ABY3EIL1</accession>
<sequence>MVSTSTMIKRLEGMLDTKDLTTWEQEFVHKLADVMRAGEVTQLTGAQVEKLDELHERHFG</sequence>
<gene>
    <name evidence="1" type="ORF">FGG12_21375</name>
</gene>
<dbReference type="Proteomes" id="UP000318943">
    <property type="component" value="Unassembled WGS sequence"/>
</dbReference>
<organism evidence="1 2">
    <name type="scientific">Cupriavidus campinensis</name>
    <dbReference type="NCBI Taxonomy" id="151783"/>
    <lineage>
        <taxon>Bacteria</taxon>
        <taxon>Pseudomonadati</taxon>
        <taxon>Pseudomonadota</taxon>
        <taxon>Betaproteobacteria</taxon>
        <taxon>Burkholderiales</taxon>
        <taxon>Burkholderiaceae</taxon>
        <taxon>Cupriavidus</taxon>
    </lineage>
</organism>
<keyword evidence="2" id="KW-1185">Reference proteome</keyword>
<proteinExistence type="predicted"/>
<evidence type="ECO:0000313" key="1">
    <source>
        <dbReference type="EMBL" id="TSP10647.1"/>
    </source>
</evidence>
<name>A0ABY3EIL1_9BURK</name>
<protein>
    <submittedName>
        <fullName evidence="1">Uncharacterized protein</fullName>
    </submittedName>
</protein>
<dbReference type="RefSeq" id="WP_144200732.1">
    <property type="nucleotide sequence ID" value="NZ_VCIZ01000014.1"/>
</dbReference>
<dbReference type="EMBL" id="VCIZ01000014">
    <property type="protein sequence ID" value="TSP10647.1"/>
    <property type="molecule type" value="Genomic_DNA"/>
</dbReference>